<keyword evidence="6" id="KW-1185">Reference proteome</keyword>
<dbReference type="OrthoDB" id="1733656at2759"/>
<dbReference type="SUPFAM" id="SSF102462">
    <property type="entry name" value="Peptidyl-tRNA hydrolase II"/>
    <property type="match status" value="1"/>
</dbReference>
<comment type="caution">
    <text evidence="5">The sequence shown here is derived from an EMBL/GenBank/DDBJ whole genome shotgun (WGS) entry which is preliminary data.</text>
</comment>
<evidence type="ECO:0000313" key="6">
    <source>
        <dbReference type="Proteomes" id="UP000193719"/>
    </source>
</evidence>
<gene>
    <name evidence="5" type="ORF">BCR36DRAFT_352298</name>
</gene>
<dbReference type="InterPro" id="IPR002833">
    <property type="entry name" value="PTH2"/>
</dbReference>
<reference evidence="5 6" key="2">
    <citation type="submission" date="2016-08" db="EMBL/GenBank/DDBJ databases">
        <title>Pervasive Adenine N6-methylation of Active Genes in Fungi.</title>
        <authorList>
            <consortium name="DOE Joint Genome Institute"/>
            <person name="Mondo S.J."/>
            <person name="Dannebaum R.O."/>
            <person name="Kuo R.C."/>
            <person name="Labutti K."/>
            <person name="Haridas S."/>
            <person name="Kuo A."/>
            <person name="Salamov A."/>
            <person name="Ahrendt S.R."/>
            <person name="Lipzen A."/>
            <person name="Sullivan W."/>
            <person name="Andreopoulos W.B."/>
            <person name="Clum A."/>
            <person name="Lindquist E."/>
            <person name="Daum C."/>
            <person name="Ramamoorthy G.K."/>
            <person name="Gryganskyi A."/>
            <person name="Culley D."/>
            <person name="Magnuson J.K."/>
            <person name="James T.Y."/>
            <person name="O'Malley M.A."/>
            <person name="Stajich J.E."/>
            <person name="Spatafora J.W."/>
            <person name="Visel A."/>
            <person name="Grigoriev I.V."/>
        </authorList>
    </citation>
    <scope>NUCLEOTIDE SEQUENCE [LARGE SCALE GENOMIC DNA]</scope>
    <source>
        <strain evidence="6">finn</strain>
    </source>
</reference>
<dbReference type="Gene3D" id="3.40.1490.10">
    <property type="entry name" value="Bit1"/>
    <property type="match status" value="1"/>
</dbReference>
<dbReference type="PANTHER" id="PTHR12649">
    <property type="entry name" value="PEPTIDYL-TRNA HYDROLASE 2"/>
    <property type="match status" value="1"/>
</dbReference>
<evidence type="ECO:0000256" key="2">
    <source>
        <dbReference type="ARBA" id="ARBA00022801"/>
    </source>
</evidence>
<evidence type="ECO:0000256" key="3">
    <source>
        <dbReference type="ARBA" id="ARBA00038050"/>
    </source>
</evidence>
<dbReference type="Pfam" id="PF01981">
    <property type="entry name" value="PTH2"/>
    <property type="match status" value="1"/>
</dbReference>
<accession>A0A1Y1VAA5</accession>
<name>A0A1Y1VAA5_9FUNG</name>
<dbReference type="STRING" id="1754191.A0A1Y1VAA5"/>
<dbReference type="EMBL" id="MCFH01000021">
    <property type="protein sequence ID" value="ORX50285.1"/>
    <property type="molecule type" value="Genomic_DNA"/>
</dbReference>
<comment type="catalytic activity">
    <reaction evidence="4">
        <text>an N-acyl-L-alpha-aminoacyl-tRNA + H2O = an N-acyl-L-amino acid + a tRNA + H(+)</text>
        <dbReference type="Rhea" id="RHEA:54448"/>
        <dbReference type="Rhea" id="RHEA-COMP:10123"/>
        <dbReference type="Rhea" id="RHEA-COMP:13883"/>
        <dbReference type="ChEBI" id="CHEBI:15377"/>
        <dbReference type="ChEBI" id="CHEBI:15378"/>
        <dbReference type="ChEBI" id="CHEBI:59874"/>
        <dbReference type="ChEBI" id="CHEBI:78442"/>
        <dbReference type="ChEBI" id="CHEBI:138191"/>
        <dbReference type="EC" id="3.1.1.29"/>
    </reaction>
</comment>
<sequence>MEISLQTIVLLSAFSFAISYFSFNGTSKKKDNSNNDQIKITSNRAKLNIVIRSDAKIDKQRLIKIATQSTLAAVDISKKHNTQVYNRWSREGQPKITLKCPNETEMNDLIKAADKYKVHIQCINDKNTNKPILLAVGPDYEEKVNMITGHLKLF</sequence>
<evidence type="ECO:0000256" key="1">
    <source>
        <dbReference type="ARBA" id="ARBA00013260"/>
    </source>
</evidence>
<dbReference type="GO" id="GO:0004045">
    <property type="term" value="F:peptidyl-tRNA hydrolase activity"/>
    <property type="evidence" value="ECO:0007669"/>
    <property type="project" value="UniProtKB-EC"/>
</dbReference>
<dbReference type="EC" id="3.1.1.29" evidence="1"/>
<evidence type="ECO:0000313" key="5">
    <source>
        <dbReference type="EMBL" id="ORX50285.1"/>
    </source>
</evidence>
<dbReference type="Proteomes" id="UP000193719">
    <property type="component" value="Unassembled WGS sequence"/>
</dbReference>
<dbReference type="AlphaFoldDB" id="A0A1Y1VAA5"/>
<dbReference type="InterPro" id="IPR023476">
    <property type="entry name" value="Pep_tRNA_hydro_II_dom_sf"/>
</dbReference>
<reference evidence="5 6" key="1">
    <citation type="submission" date="2016-08" db="EMBL/GenBank/DDBJ databases">
        <title>Genomes of anaerobic fungi encode conserved fungal cellulosomes for biomass hydrolysis.</title>
        <authorList>
            <consortium name="DOE Joint Genome Institute"/>
            <person name="Haitjema C.H."/>
            <person name="Gilmore S.P."/>
            <person name="Henske J.K."/>
            <person name="Solomon K.V."/>
            <person name="De Groot R."/>
            <person name="Kuo A."/>
            <person name="Mondo S.J."/>
            <person name="Salamov A.A."/>
            <person name="Labutti K."/>
            <person name="Zhao Z."/>
            <person name="Chiniquy J."/>
            <person name="Barry K."/>
            <person name="Brewer H.M."/>
            <person name="Purvine S.O."/>
            <person name="Wright A.T."/>
            <person name="Boxma B."/>
            <person name="Van Alen T."/>
            <person name="Hackstein J.H."/>
            <person name="Baker S.E."/>
            <person name="Grigoriev I.V."/>
            <person name="O'Malley M.A."/>
        </authorList>
    </citation>
    <scope>NUCLEOTIDE SEQUENCE [LARGE SCALE GENOMIC DNA]</scope>
    <source>
        <strain evidence="6">finn</strain>
    </source>
</reference>
<evidence type="ECO:0000256" key="4">
    <source>
        <dbReference type="ARBA" id="ARBA00048707"/>
    </source>
</evidence>
<dbReference type="GO" id="GO:0005829">
    <property type="term" value="C:cytosol"/>
    <property type="evidence" value="ECO:0007669"/>
    <property type="project" value="TreeGrafter"/>
</dbReference>
<comment type="similarity">
    <text evidence="3">Belongs to the PTH2 family.</text>
</comment>
<organism evidence="5 6">
    <name type="scientific">Piromyces finnis</name>
    <dbReference type="NCBI Taxonomy" id="1754191"/>
    <lineage>
        <taxon>Eukaryota</taxon>
        <taxon>Fungi</taxon>
        <taxon>Fungi incertae sedis</taxon>
        <taxon>Chytridiomycota</taxon>
        <taxon>Chytridiomycota incertae sedis</taxon>
        <taxon>Neocallimastigomycetes</taxon>
        <taxon>Neocallimastigales</taxon>
        <taxon>Neocallimastigaceae</taxon>
        <taxon>Piromyces</taxon>
    </lineage>
</organism>
<dbReference type="PANTHER" id="PTHR12649:SF11">
    <property type="entry name" value="PEPTIDYL-TRNA HYDROLASE 2, MITOCHONDRIAL"/>
    <property type="match status" value="1"/>
</dbReference>
<keyword evidence="2 5" id="KW-0378">Hydrolase</keyword>
<protein>
    <recommendedName>
        <fullName evidence="1">peptidyl-tRNA hydrolase</fullName>
        <ecNumber evidence="1">3.1.1.29</ecNumber>
    </recommendedName>
</protein>
<proteinExistence type="inferred from homology"/>